<dbReference type="VEuPathDB" id="VectorBase:AMEM011123"/>
<dbReference type="EnsemblMetazoa" id="AMEM011123-RA">
    <property type="protein sequence ID" value="AMEM011123-PA"/>
    <property type="gene ID" value="AMEM011123"/>
</dbReference>
<proteinExistence type="predicted"/>
<sequence length="223" mass="24707">MGQRLVHRNPFHRIKREHAAQKVPCRIVRQLGHIRRCHPLKHLVRKQLPERTSRHNRLIANVSLRAGRCACDKLWPRRTECFDDAHPLVDMIGAGEQDRPLLAHHNVGGFQVPVNDAGRVEVANAAQHLVDEEGYALVVELGTEHVLQAAVHQLGEDVHIAEGVERLLRGAYHTAPCTPIPIGIISANVHEHDRATSSIGVSQIQPSALPLLVLAVLAVTPDR</sequence>
<organism evidence="1 2">
    <name type="scientific">Anopheles merus</name>
    <name type="common">Mosquito</name>
    <dbReference type="NCBI Taxonomy" id="30066"/>
    <lineage>
        <taxon>Eukaryota</taxon>
        <taxon>Metazoa</taxon>
        <taxon>Ecdysozoa</taxon>
        <taxon>Arthropoda</taxon>
        <taxon>Hexapoda</taxon>
        <taxon>Insecta</taxon>
        <taxon>Pterygota</taxon>
        <taxon>Neoptera</taxon>
        <taxon>Endopterygota</taxon>
        <taxon>Diptera</taxon>
        <taxon>Nematocera</taxon>
        <taxon>Culicoidea</taxon>
        <taxon>Culicidae</taxon>
        <taxon>Anophelinae</taxon>
        <taxon>Anopheles</taxon>
    </lineage>
</organism>
<name>A0A182V9F7_ANOME</name>
<evidence type="ECO:0000313" key="1">
    <source>
        <dbReference type="EnsemblMetazoa" id="AMEM011123-PA"/>
    </source>
</evidence>
<keyword evidence="2" id="KW-1185">Reference proteome</keyword>
<protein>
    <submittedName>
        <fullName evidence="1">Uncharacterized protein</fullName>
    </submittedName>
</protein>
<reference evidence="1" key="1">
    <citation type="submission" date="2020-05" db="UniProtKB">
        <authorList>
            <consortium name="EnsemblMetazoa"/>
        </authorList>
    </citation>
    <scope>IDENTIFICATION</scope>
    <source>
        <strain evidence="1">MAF</strain>
    </source>
</reference>
<evidence type="ECO:0000313" key="2">
    <source>
        <dbReference type="Proteomes" id="UP000075903"/>
    </source>
</evidence>
<dbReference type="Proteomes" id="UP000075903">
    <property type="component" value="Unassembled WGS sequence"/>
</dbReference>
<accession>A0A182V9F7</accession>
<dbReference type="AlphaFoldDB" id="A0A182V9F7"/>